<dbReference type="Gene3D" id="2.40.128.630">
    <property type="match status" value="1"/>
</dbReference>
<keyword evidence="4" id="KW-1185">Reference proteome</keyword>
<proteinExistence type="predicted"/>
<dbReference type="InterPro" id="IPR011047">
    <property type="entry name" value="Quinoprotein_ADH-like_sf"/>
</dbReference>
<keyword evidence="1" id="KW-0732">Signal</keyword>
<organism evidence="3 4">
    <name type="scientific">Gimesia chilikensis</name>
    <dbReference type="NCBI Taxonomy" id="2605989"/>
    <lineage>
        <taxon>Bacteria</taxon>
        <taxon>Pseudomonadati</taxon>
        <taxon>Planctomycetota</taxon>
        <taxon>Planctomycetia</taxon>
        <taxon>Planctomycetales</taxon>
        <taxon>Planctomycetaceae</taxon>
        <taxon>Gimesia</taxon>
    </lineage>
</organism>
<protein>
    <submittedName>
        <fullName evidence="3">Outer membrane biogenesis protein BamB</fullName>
    </submittedName>
</protein>
<dbReference type="PANTHER" id="PTHR34512:SF30">
    <property type="entry name" value="OUTER MEMBRANE PROTEIN ASSEMBLY FACTOR BAMB"/>
    <property type="match status" value="1"/>
</dbReference>
<evidence type="ECO:0000313" key="3">
    <source>
        <dbReference type="EMBL" id="QDT19761.1"/>
    </source>
</evidence>
<feature type="chain" id="PRO_5022205071" evidence="1">
    <location>
        <begin position="29"/>
        <end position="895"/>
    </location>
</feature>
<feature type="domain" description="Pyrrolo-quinoline quinone repeat" evidence="2">
    <location>
        <begin position="709"/>
        <end position="808"/>
    </location>
</feature>
<gene>
    <name evidence="3" type="ORF">HG66A1_15290</name>
</gene>
<dbReference type="RefSeq" id="WP_145181595.1">
    <property type="nucleotide sequence ID" value="NZ_CP036266.1"/>
</dbReference>
<dbReference type="InterPro" id="IPR002372">
    <property type="entry name" value="PQQ_rpt_dom"/>
</dbReference>
<dbReference type="SUPFAM" id="SSF50998">
    <property type="entry name" value="Quinoprotein alcohol dehydrogenase-like"/>
    <property type="match status" value="2"/>
</dbReference>
<reference evidence="3 4" key="1">
    <citation type="submission" date="2019-02" db="EMBL/GenBank/DDBJ databases">
        <title>Deep-cultivation of Planctomycetes and their phenomic and genomic characterization uncovers novel biology.</title>
        <authorList>
            <person name="Wiegand S."/>
            <person name="Jogler M."/>
            <person name="Boedeker C."/>
            <person name="Pinto D."/>
            <person name="Vollmers J."/>
            <person name="Rivas-Marin E."/>
            <person name="Kohn T."/>
            <person name="Peeters S.H."/>
            <person name="Heuer A."/>
            <person name="Rast P."/>
            <person name="Oberbeckmann S."/>
            <person name="Bunk B."/>
            <person name="Jeske O."/>
            <person name="Meyerdierks A."/>
            <person name="Storesund J.E."/>
            <person name="Kallscheuer N."/>
            <person name="Luecker S."/>
            <person name="Lage O.M."/>
            <person name="Pohl T."/>
            <person name="Merkel B.J."/>
            <person name="Hornburger P."/>
            <person name="Mueller R.-W."/>
            <person name="Bruemmer F."/>
            <person name="Labrenz M."/>
            <person name="Spormann A.M."/>
            <person name="Op den Camp H."/>
            <person name="Overmann J."/>
            <person name="Amann R."/>
            <person name="Jetten M.S.M."/>
            <person name="Mascher T."/>
            <person name="Medema M.H."/>
            <person name="Devos D.P."/>
            <person name="Kaster A.-K."/>
            <person name="Ovreas L."/>
            <person name="Rohde M."/>
            <person name="Galperin M.Y."/>
            <person name="Jogler C."/>
        </authorList>
    </citation>
    <scope>NUCLEOTIDE SEQUENCE [LARGE SCALE GENOMIC DNA]</scope>
    <source>
        <strain evidence="3 4">HG66A1</strain>
    </source>
</reference>
<dbReference type="AlphaFoldDB" id="A0A517PK99"/>
<dbReference type="OrthoDB" id="9794322at2"/>
<dbReference type="Pfam" id="PF13360">
    <property type="entry name" value="PQQ_2"/>
    <property type="match status" value="3"/>
</dbReference>
<dbReference type="Gene3D" id="2.130.10.10">
    <property type="entry name" value="YVTN repeat-like/Quinoprotein amine dehydrogenase"/>
    <property type="match status" value="3"/>
</dbReference>
<dbReference type="InterPro" id="IPR015943">
    <property type="entry name" value="WD40/YVTN_repeat-like_dom_sf"/>
</dbReference>
<dbReference type="InterPro" id="IPR018391">
    <property type="entry name" value="PQQ_b-propeller_rpt"/>
</dbReference>
<name>A0A517PK99_9PLAN</name>
<sequence precursor="true">MIRAAASCCLLPLRICLVLIVCTTTALQAEDWLQLKGTPTHSGNVADRKIETPLSITAAIPLTDALFTSPVVSHNKVFVIDGSGVVFAIDTKTNNVIWKFATRGGAGNCNNVASPAIIDEYLHVGTTAGYYYVLNVNDGTVVKEIDCQEPIFSAPAVKGDRVYFATLGAQVYAVKPAGDVIWTWDFVKEVVDFDGNRWSGADWLKHRKDRVTWRDHFVCSRDICLAGNSIVVPAGGRTVFLEDTGTAPRLQVVGEIPKYAGSEYPATFGQSADEAGNVFVQWHRRDNAGRVEVMRLKDGKIEADYVKGTQTSIRDPGLLSFASVSIRGNDVYRVRPEAGLGLCRHKLDDESTEVLCKAPSVASPVLTEKYAIYGGLDGKLYVVPLAGGDAVTFSTAFDAPITASVAVADQKIYVPCEDGYLYVLQADGKTPTEQTPLPDQNLLVWKIRSPLTGPLADPQFNWYTNYGDFGGTNANEQGLKPPLRMRWARRLEGTVKHLPVCGGGRLYTHTAEGQIIAYEQDTGRLLWRRYWPDVYLSFTSPLYINEKLLIPQAGIKKSRMRCLDAATGEMLWEAPFTGSPSWSRQFPPVVHGNIAIYASGSGEYAPQGTEKAFTFGGKPVETTDGREVMSWIYSNDNPYYPKDHRPRIWAWDLDTGKVVWEKDFSDYGRGGNDCGIAILDGKLYYSTFFGYASSQRRRRGLPVENNGITACLDPKTGEVIWLTNKYYVTSKCTLSARDGRVYIGGYNRANESTQDRFVWCLDAKDGSLVWQSDAVTSALNVVTVGKDYIFSNALRGKGNVFDHKTGKVVSSIGHNYACCRFTLSEPYVLGANMDMIDLSDEGKLVSTGPAIDSRECLGAVVSNGRIFYTSQASGFIVSQTYGEASHKLPAIWERP</sequence>
<dbReference type="EMBL" id="CP036266">
    <property type="protein sequence ID" value="QDT19761.1"/>
    <property type="molecule type" value="Genomic_DNA"/>
</dbReference>
<feature type="signal peptide" evidence="1">
    <location>
        <begin position="1"/>
        <end position="28"/>
    </location>
</feature>
<evidence type="ECO:0000313" key="4">
    <source>
        <dbReference type="Proteomes" id="UP000320421"/>
    </source>
</evidence>
<evidence type="ECO:0000256" key="1">
    <source>
        <dbReference type="SAM" id="SignalP"/>
    </source>
</evidence>
<feature type="domain" description="Pyrrolo-quinoline quinone repeat" evidence="2">
    <location>
        <begin position="63"/>
        <end position="145"/>
    </location>
</feature>
<dbReference type="SMART" id="SM00564">
    <property type="entry name" value="PQQ"/>
    <property type="match status" value="8"/>
</dbReference>
<dbReference type="PANTHER" id="PTHR34512">
    <property type="entry name" value="CELL SURFACE PROTEIN"/>
    <property type="match status" value="1"/>
</dbReference>
<feature type="domain" description="Pyrrolo-quinoline quinone repeat" evidence="2">
    <location>
        <begin position="485"/>
        <end position="661"/>
    </location>
</feature>
<evidence type="ECO:0000259" key="2">
    <source>
        <dbReference type="Pfam" id="PF13360"/>
    </source>
</evidence>
<accession>A0A517PK99</accession>
<dbReference type="Proteomes" id="UP000320421">
    <property type="component" value="Chromosome"/>
</dbReference>